<dbReference type="EMBL" id="CABITT030000007">
    <property type="protein sequence ID" value="VVB11232.1"/>
    <property type="molecule type" value="Genomic_DNA"/>
</dbReference>
<dbReference type="GO" id="GO:0005737">
    <property type="term" value="C:cytoplasm"/>
    <property type="evidence" value="ECO:0007669"/>
    <property type="project" value="TreeGrafter"/>
</dbReference>
<dbReference type="GO" id="GO:0007015">
    <property type="term" value="P:actin filament organization"/>
    <property type="evidence" value="ECO:0007669"/>
    <property type="project" value="TreeGrafter"/>
</dbReference>
<dbReference type="PANTHER" id="PTHR13140:SF761">
    <property type="entry name" value="MYOSIN-7"/>
    <property type="match status" value="1"/>
</dbReference>
<name>A0A565CCF0_9BRAS</name>
<dbReference type="Gene3D" id="1.20.5.4820">
    <property type="match status" value="1"/>
</dbReference>
<protein>
    <recommendedName>
        <fullName evidence="3">Myosin motor domain-containing protein</fullName>
    </recommendedName>
</protein>
<accession>A0A565CCF0</accession>
<dbReference type="SUPFAM" id="SSF52540">
    <property type="entry name" value="P-loop containing nucleoside triphosphate hydrolases"/>
    <property type="match status" value="1"/>
</dbReference>
<reference evidence="1" key="1">
    <citation type="submission" date="2019-07" db="EMBL/GenBank/DDBJ databases">
        <authorList>
            <person name="Dittberner H."/>
        </authorList>
    </citation>
    <scope>NUCLEOTIDE SEQUENCE [LARGE SCALE GENOMIC DNA]</scope>
</reference>
<dbReference type="InterPro" id="IPR027417">
    <property type="entry name" value="P-loop_NTPase"/>
</dbReference>
<organism evidence="1 2">
    <name type="scientific">Arabis nemorensis</name>
    <dbReference type="NCBI Taxonomy" id="586526"/>
    <lineage>
        <taxon>Eukaryota</taxon>
        <taxon>Viridiplantae</taxon>
        <taxon>Streptophyta</taxon>
        <taxon>Embryophyta</taxon>
        <taxon>Tracheophyta</taxon>
        <taxon>Spermatophyta</taxon>
        <taxon>Magnoliopsida</taxon>
        <taxon>eudicotyledons</taxon>
        <taxon>Gunneridae</taxon>
        <taxon>Pentapetalae</taxon>
        <taxon>rosids</taxon>
        <taxon>malvids</taxon>
        <taxon>Brassicales</taxon>
        <taxon>Brassicaceae</taxon>
        <taxon>Arabideae</taxon>
        <taxon>Arabis</taxon>
    </lineage>
</organism>
<dbReference type="Proteomes" id="UP000489600">
    <property type="component" value="Unassembled WGS sequence"/>
</dbReference>
<dbReference type="AlphaFoldDB" id="A0A565CCF0"/>
<keyword evidence="2" id="KW-1185">Reference proteome</keyword>
<dbReference type="GO" id="GO:0015629">
    <property type="term" value="C:actin cytoskeleton"/>
    <property type="evidence" value="ECO:0007669"/>
    <property type="project" value="TreeGrafter"/>
</dbReference>
<sequence>MESSKTSKFSSLGSQFKSLSTMEPHYIPCMKPNNLFKPEIFDNINILHQLRESWKPLESVVLGKPFNEFLTRIKILAPVTTKEKIGKTKVFLRAGQMAELDAHRDEVLGHSACLIQRKVLSYESRKHGLMSGTLIRS</sequence>
<proteinExistence type="predicted"/>
<evidence type="ECO:0000313" key="2">
    <source>
        <dbReference type="Proteomes" id="UP000489600"/>
    </source>
</evidence>
<evidence type="ECO:0000313" key="1">
    <source>
        <dbReference type="EMBL" id="VVB11232.1"/>
    </source>
</evidence>
<dbReference type="PANTHER" id="PTHR13140">
    <property type="entry name" value="MYOSIN"/>
    <property type="match status" value="1"/>
</dbReference>
<evidence type="ECO:0008006" key="3">
    <source>
        <dbReference type="Google" id="ProtNLM"/>
    </source>
</evidence>
<dbReference type="OrthoDB" id="6108017at2759"/>
<comment type="caution">
    <text evidence="1">The sequence shown here is derived from an EMBL/GenBank/DDBJ whole genome shotgun (WGS) entry which is preliminary data.</text>
</comment>
<dbReference type="GO" id="GO:0051015">
    <property type="term" value="F:actin filament binding"/>
    <property type="evidence" value="ECO:0007669"/>
    <property type="project" value="TreeGrafter"/>
</dbReference>
<dbReference type="GO" id="GO:0016020">
    <property type="term" value="C:membrane"/>
    <property type="evidence" value="ECO:0007669"/>
    <property type="project" value="TreeGrafter"/>
</dbReference>
<gene>
    <name evidence="1" type="ORF">ANE_LOCUS21676</name>
</gene>
<dbReference type="GO" id="GO:0000146">
    <property type="term" value="F:microfilament motor activity"/>
    <property type="evidence" value="ECO:0007669"/>
    <property type="project" value="TreeGrafter"/>
</dbReference>